<accession>A0A069DRD2</accession>
<feature type="transmembrane region" description="Helical" evidence="4">
    <location>
        <begin position="148"/>
        <end position="168"/>
    </location>
</feature>
<keyword evidence="2" id="KW-0560">Oxidoreductase</keyword>
<feature type="non-terminal residue" evidence="5">
    <location>
        <position position="1"/>
    </location>
</feature>
<evidence type="ECO:0000256" key="2">
    <source>
        <dbReference type="ARBA" id="ARBA00023002"/>
    </source>
</evidence>
<evidence type="ECO:0000256" key="4">
    <source>
        <dbReference type="SAM" id="Phobius"/>
    </source>
</evidence>
<name>A0A069DRD2_9HEMI</name>
<dbReference type="Pfam" id="PF00106">
    <property type="entry name" value="adh_short"/>
    <property type="match status" value="1"/>
</dbReference>
<feature type="transmembrane region" description="Helical" evidence="4">
    <location>
        <begin position="12"/>
        <end position="32"/>
    </location>
</feature>
<sequence>IWVFAVIGIIYVIKFLLYLIIDLWTGFTTFLLPKLGRQVDLINNYGPWAVVTGSTDGVGKAYAMELAKRGMNVCLISRSVEKLQATAREIETKYPDVLTMWIQADYSRTDIYEHIRKEIADLDIGILVNNVGIANDRPETFLNQSEDFFWRIININIAATVIMTSIVLPGMVKRKRGLVVNMSSQSGEIPVPMMSVYASTKAFVNMFSTCLELELENENIRVQCLLGGWIETKLLDSYTGVVKLNRRFFPLFMPNAEKYAASAVNTISSSNNYTCGYWAHSLSLVCTQFATRKYLQGRIVKAMLNSSS</sequence>
<dbReference type="PIRSF" id="PIRSF000126">
    <property type="entry name" value="11-beta-HSD1"/>
    <property type="match status" value="1"/>
</dbReference>
<evidence type="ECO:0000256" key="3">
    <source>
        <dbReference type="RuleBase" id="RU000363"/>
    </source>
</evidence>
<dbReference type="PANTHER" id="PTHR43899:SF9">
    <property type="entry name" value="MIP25013P-RELATED"/>
    <property type="match status" value="1"/>
</dbReference>
<dbReference type="PRINTS" id="PR00081">
    <property type="entry name" value="GDHRDH"/>
</dbReference>
<dbReference type="AlphaFoldDB" id="A0A069DRD2"/>
<evidence type="ECO:0000256" key="1">
    <source>
        <dbReference type="ARBA" id="ARBA00022857"/>
    </source>
</evidence>
<keyword evidence="4" id="KW-0472">Membrane</keyword>
<keyword evidence="4" id="KW-1133">Transmembrane helix</keyword>
<dbReference type="PRINTS" id="PR00080">
    <property type="entry name" value="SDRFAMILY"/>
</dbReference>
<keyword evidence="1" id="KW-0521">NADP</keyword>
<protein>
    <submittedName>
        <fullName evidence="5">Putative 17-beta-hydroxysteroid dehydrogenase</fullName>
    </submittedName>
</protein>
<organism evidence="5">
    <name type="scientific">Panstrongylus megistus</name>
    <dbReference type="NCBI Taxonomy" id="65343"/>
    <lineage>
        <taxon>Eukaryota</taxon>
        <taxon>Metazoa</taxon>
        <taxon>Ecdysozoa</taxon>
        <taxon>Arthropoda</taxon>
        <taxon>Hexapoda</taxon>
        <taxon>Insecta</taxon>
        <taxon>Pterygota</taxon>
        <taxon>Neoptera</taxon>
        <taxon>Paraneoptera</taxon>
        <taxon>Hemiptera</taxon>
        <taxon>Heteroptera</taxon>
        <taxon>Panheteroptera</taxon>
        <taxon>Cimicomorpha</taxon>
        <taxon>Reduviidae</taxon>
        <taxon>Triatominae</taxon>
        <taxon>Panstrongylus</taxon>
    </lineage>
</organism>
<proteinExistence type="evidence at transcript level"/>
<keyword evidence="4" id="KW-0812">Transmembrane</keyword>
<dbReference type="GO" id="GO:0005783">
    <property type="term" value="C:endoplasmic reticulum"/>
    <property type="evidence" value="ECO:0007669"/>
    <property type="project" value="TreeGrafter"/>
</dbReference>
<reference evidence="5" key="1">
    <citation type="journal article" date="2015" name="J. Med. Entomol.">
        <title>A Deep Insight Into the Sialotranscriptome of the Chagas Disease Vector, Panstrongylus megistus (Hemiptera: Heteroptera).</title>
        <authorList>
            <person name="Ribeiro J.M."/>
            <person name="Schwarz A."/>
            <person name="Francischetti I.M."/>
        </authorList>
    </citation>
    <scope>NUCLEOTIDE SEQUENCE</scope>
    <source>
        <tissue evidence="5">Salivary glands</tissue>
    </source>
</reference>
<dbReference type="SUPFAM" id="SSF51735">
    <property type="entry name" value="NAD(P)-binding Rossmann-fold domains"/>
    <property type="match status" value="1"/>
</dbReference>
<dbReference type="InterPro" id="IPR036291">
    <property type="entry name" value="NAD(P)-bd_dom_sf"/>
</dbReference>
<dbReference type="GO" id="GO:0016491">
    <property type="term" value="F:oxidoreductase activity"/>
    <property type="evidence" value="ECO:0007669"/>
    <property type="project" value="UniProtKB-KW"/>
</dbReference>
<dbReference type="FunFam" id="3.40.50.720:FF:000137">
    <property type="entry name" value="Hydroxysteroid (17-beta) dehydrogenase 3"/>
    <property type="match status" value="1"/>
</dbReference>
<dbReference type="EMBL" id="GBGD01002261">
    <property type="protein sequence ID" value="JAC86628.1"/>
    <property type="molecule type" value="mRNA"/>
</dbReference>
<evidence type="ECO:0000313" key="5">
    <source>
        <dbReference type="EMBL" id="JAC86628.1"/>
    </source>
</evidence>
<dbReference type="InterPro" id="IPR051019">
    <property type="entry name" value="VLCFA-Steroid_DH"/>
</dbReference>
<comment type="similarity">
    <text evidence="3">Belongs to the short-chain dehydrogenases/reductases (SDR) family.</text>
</comment>
<dbReference type="PANTHER" id="PTHR43899">
    <property type="entry name" value="RH59310P"/>
    <property type="match status" value="1"/>
</dbReference>
<dbReference type="CDD" id="cd05356">
    <property type="entry name" value="17beta-HSD1_like_SDR_c"/>
    <property type="match status" value="1"/>
</dbReference>
<dbReference type="InterPro" id="IPR002347">
    <property type="entry name" value="SDR_fam"/>
</dbReference>
<dbReference type="Gene3D" id="3.40.50.720">
    <property type="entry name" value="NAD(P)-binding Rossmann-like Domain"/>
    <property type="match status" value="1"/>
</dbReference>